<evidence type="ECO:0000256" key="3">
    <source>
        <dbReference type="ARBA" id="ARBA00008793"/>
    </source>
</evidence>
<dbReference type="InterPro" id="IPR000717">
    <property type="entry name" value="PCI_dom"/>
</dbReference>
<dbReference type="Pfam" id="PF21151">
    <property type="entry name" value="CSN1_C"/>
    <property type="match status" value="1"/>
</dbReference>
<dbReference type="PANTHER" id="PTHR14145">
    <property type="entry name" value="26S PROTESOME SUBUNIT 6"/>
    <property type="match status" value="1"/>
</dbReference>
<protein>
    <recommendedName>
        <fullName evidence="8">PCI domain-containing protein</fullName>
    </recommendedName>
</protein>
<dbReference type="SMART" id="SM00088">
    <property type="entry name" value="PINT"/>
    <property type="match status" value="1"/>
</dbReference>
<evidence type="ECO:0000256" key="4">
    <source>
        <dbReference type="ARBA" id="ARBA00022490"/>
    </source>
</evidence>
<dbReference type="Proteomes" id="UP000728032">
    <property type="component" value="Unassembled WGS sequence"/>
</dbReference>
<name>A0A7R9M090_9ACAR</name>
<evidence type="ECO:0000259" key="8">
    <source>
        <dbReference type="PROSITE" id="PS50250"/>
    </source>
</evidence>
<feature type="domain" description="PCI" evidence="8">
    <location>
        <begin position="271"/>
        <end position="435"/>
    </location>
</feature>
<feature type="region of interest" description="Disordered" evidence="7">
    <location>
        <begin position="22"/>
        <end position="49"/>
    </location>
</feature>
<evidence type="ECO:0000256" key="7">
    <source>
        <dbReference type="SAM" id="MobiDB-lite"/>
    </source>
</evidence>
<feature type="compositionally biased region" description="Gly residues" evidence="7">
    <location>
        <begin position="32"/>
        <end position="42"/>
    </location>
</feature>
<evidence type="ECO:0000256" key="5">
    <source>
        <dbReference type="ARBA" id="ARBA00022790"/>
    </source>
</evidence>
<dbReference type="PROSITE" id="PS50250">
    <property type="entry name" value="PCI"/>
    <property type="match status" value="1"/>
</dbReference>
<dbReference type="AlphaFoldDB" id="A0A7R9M090"/>
<dbReference type="InterPro" id="IPR048624">
    <property type="entry name" value="CSN1_C"/>
</dbReference>
<dbReference type="Gene3D" id="1.25.40.570">
    <property type="match status" value="1"/>
</dbReference>
<dbReference type="OrthoDB" id="422427at2759"/>
<evidence type="ECO:0000313" key="9">
    <source>
        <dbReference type="EMBL" id="CAD7651151.1"/>
    </source>
</evidence>
<dbReference type="Pfam" id="PF01399">
    <property type="entry name" value="PCI"/>
    <property type="match status" value="1"/>
</dbReference>
<keyword evidence="4" id="KW-0963">Cytoplasm</keyword>
<dbReference type="EMBL" id="OC919336">
    <property type="protein sequence ID" value="CAD7651151.1"/>
    <property type="molecule type" value="Genomic_DNA"/>
</dbReference>
<comment type="subcellular location">
    <subcellularLocation>
        <location evidence="2">Cytoplasm</location>
    </subcellularLocation>
    <subcellularLocation>
        <location evidence="1">Nucleus</location>
    </subcellularLocation>
</comment>
<comment type="similarity">
    <text evidence="3">Belongs to the CSN1 family.</text>
</comment>
<dbReference type="Pfam" id="PF10602">
    <property type="entry name" value="RPN7"/>
    <property type="match status" value="1"/>
</dbReference>
<dbReference type="InterPro" id="IPR036390">
    <property type="entry name" value="WH_DNA-bd_sf"/>
</dbReference>
<evidence type="ECO:0000256" key="2">
    <source>
        <dbReference type="ARBA" id="ARBA00004496"/>
    </source>
</evidence>
<dbReference type="PANTHER" id="PTHR14145:SF2">
    <property type="entry name" value="COP9 SIGNALOSOME COMPLEX SUBUNIT 1"/>
    <property type="match status" value="1"/>
</dbReference>
<keyword evidence="5" id="KW-0736">Signalosome</keyword>
<reference evidence="9" key="1">
    <citation type="submission" date="2020-11" db="EMBL/GenBank/DDBJ databases">
        <authorList>
            <person name="Tran Van P."/>
        </authorList>
    </citation>
    <scope>NUCLEOTIDE SEQUENCE</scope>
</reference>
<gene>
    <name evidence="9" type="ORF">ONB1V03_LOCUS8165</name>
</gene>
<sequence length="502" mass="55995">MPLNSVMGIELMHNNIEPMQLDMNLDDESDGNGEGVGGGGQPHNGVDGPHVANYLVENPTLDLETYSNAYIGLSRINRLLFIADHCLALRTEALRMALNYVKDNTYNVNIYTQLYRKLADSIAMSGVNAEAVIGPLDTNWIESKSKKAALKLEKLDTDLKNYKSNSIKESIRRGHDDLGDHYLDCGDLSNALKCYSRSRDYCTSGKHVLNMCLNVIKVSIYLQNWSHVLTYVTKAEGTPEYSTSSSIATRLHCAAGLSDLASKKYKSAAKHFLAANFDHLSVEYGEMVSVNNVAVYGGLCALATFDRMELHKNIIANASFKLFLELEPQLRDAITKFHESKYASCLSILDELKDNLLLDLYLAQHVHVLYSHIRNRALIQYFSPYLSADMNKMSVAFNTSVPSLEDELMHLILEGQIQARIDSHNKILYAKDVDQRTVTFERALDMGREWQRRTKSLILRSAMLKNGLIQVKCPQPSRGDENTPTGSSNSASGSNIPIGSQK</sequence>
<dbReference type="GO" id="GO:0005737">
    <property type="term" value="C:cytoplasm"/>
    <property type="evidence" value="ECO:0007669"/>
    <property type="project" value="UniProtKB-SubCell"/>
</dbReference>
<dbReference type="GO" id="GO:0008180">
    <property type="term" value="C:COP9 signalosome"/>
    <property type="evidence" value="ECO:0007669"/>
    <property type="project" value="UniProtKB-KW"/>
</dbReference>
<evidence type="ECO:0000256" key="6">
    <source>
        <dbReference type="ARBA" id="ARBA00023242"/>
    </source>
</evidence>
<organism evidence="9">
    <name type="scientific">Oppiella nova</name>
    <dbReference type="NCBI Taxonomy" id="334625"/>
    <lineage>
        <taxon>Eukaryota</taxon>
        <taxon>Metazoa</taxon>
        <taxon>Ecdysozoa</taxon>
        <taxon>Arthropoda</taxon>
        <taxon>Chelicerata</taxon>
        <taxon>Arachnida</taxon>
        <taxon>Acari</taxon>
        <taxon>Acariformes</taxon>
        <taxon>Sarcoptiformes</taxon>
        <taxon>Oribatida</taxon>
        <taxon>Brachypylina</taxon>
        <taxon>Oppioidea</taxon>
        <taxon>Oppiidae</taxon>
        <taxon>Oppiella</taxon>
    </lineage>
</organism>
<dbReference type="InterPro" id="IPR045135">
    <property type="entry name" value="Rpn7_N"/>
</dbReference>
<accession>A0A7R9M090</accession>
<dbReference type="EMBL" id="CAJPVJ010004511">
    <property type="protein sequence ID" value="CAG2168678.1"/>
    <property type="molecule type" value="Genomic_DNA"/>
</dbReference>
<keyword evidence="10" id="KW-1185">Reference proteome</keyword>
<dbReference type="SUPFAM" id="SSF46785">
    <property type="entry name" value="Winged helix' DNA-binding domain"/>
    <property type="match status" value="1"/>
</dbReference>
<evidence type="ECO:0000256" key="1">
    <source>
        <dbReference type="ARBA" id="ARBA00004123"/>
    </source>
</evidence>
<proteinExistence type="inferred from homology"/>
<keyword evidence="6" id="KW-0539">Nucleus</keyword>
<feature type="region of interest" description="Disordered" evidence="7">
    <location>
        <begin position="472"/>
        <end position="502"/>
    </location>
</feature>
<evidence type="ECO:0000313" key="10">
    <source>
        <dbReference type="Proteomes" id="UP000728032"/>
    </source>
</evidence>
<feature type="compositionally biased region" description="Polar residues" evidence="7">
    <location>
        <begin position="482"/>
        <end position="502"/>
    </location>
</feature>
<dbReference type="InterPro" id="IPR019585">
    <property type="entry name" value="Rpn7/CSN1"/>
</dbReference>